<evidence type="ECO:0000313" key="2">
    <source>
        <dbReference type="Proteomes" id="UP000001025"/>
    </source>
</evidence>
<dbReference type="HOGENOM" id="CLU_3047360_0_0_0"/>
<sequence>MANSVARFWSRPIERGLRASMIILAMVVYTLGCPPESHPKNSPSQAPCLHRQLI</sequence>
<dbReference type="EMBL" id="BX294134">
    <property type="protein sequence ID" value="CAD71724.1"/>
    <property type="molecule type" value="Genomic_DNA"/>
</dbReference>
<organism evidence="1 2">
    <name type="scientific">Rhodopirellula baltica (strain DSM 10527 / NCIMB 13988 / SH1)</name>
    <dbReference type="NCBI Taxonomy" id="243090"/>
    <lineage>
        <taxon>Bacteria</taxon>
        <taxon>Pseudomonadati</taxon>
        <taxon>Planctomycetota</taxon>
        <taxon>Planctomycetia</taxon>
        <taxon>Pirellulales</taxon>
        <taxon>Pirellulaceae</taxon>
        <taxon>Rhodopirellula</taxon>
    </lineage>
</organism>
<dbReference type="Proteomes" id="UP000001025">
    <property type="component" value="Chromosome"/>
</dbReference>
<name>Q7UYC0_RHOBA</name>
<gene>
    <name evidence="1" type="ordered locus">RB735</name>
</gene>
<dbReference type="AlphaFoldDB" id="Q7UYC0"/>
<protein>
    <submittedName>
        <fullName evidence="1">Uncharacterized protein</fullName>
    </submittedName>
</protein>
<dbReference type="EnsemblBacteria" id="CAD71724">
    <property type="protein sequence ID" value="CAD71724"/>
    <property type="gene ID" value="RB735"/>
</dbReference>
<accession>Q7UYC0</accession>
<reference evidence="1 2" key="1">
    <citation type="journal article" date="2003" name="Proc. Natl. Acad. Sci. U.S.A.">
        <title>Complete genome sequence of the marine planctomycete Pirellula sp. strain 1.</title>
        <authorList>
            <person name="Gloeckner F.O."/>
            <person name="Kube M."/>
            <person name="Bauer M."/>
            <person name="Teeling H."/>
            <person name="Lombardot T."/>
            <person name="Ludwig W."/>
            <person name="Gade D."/>
            <person name="Beck A."/>
            <person name="Borzym K."/>
            <person name="Heitmann K."/>
            <person name="Rabus R."/>
            <person name="Schlesner H."/>
            <person name="Amann R."/>
            <person name="Reinhardt R."/>
        </authorList>
    </citation>
    <scope>NUCLEOTIDE SEQUENCE [LARGE SCALE GENOMIC DNA]</scope>
    <source>
        <strain evidence="2">DSM 10527 / NCIMB 13988 / SH1</strain>
    </source>
</reference>
<dbReference type="KEGG" id="rba:RB735"/>
<proteinExistence type="predicted"/>
<evidence type="ECO:0000313" key="1">
    <source>
        <dbReference type="EMBL" id="CAD71724.1"/>
    </source>
</evidence>
<dbReference type="InParanoid" id="Q7UYC0"/>
<keyword evidence="2" id="KW-1185">Reference proteome</keyword>